<protein>
    <submittedName>
        <fullName evidence="2">Gliding motility-associated C-terminal domain-containing protein</fullName>
    </submittedName>
</protein>
<dbReference type="Gene3D" id="2.60.40.10">
    <property type="entry name" value="Immunoglobulins"/>
    <property type="match status" value="1"/>
</dbReference>
<dbReference type="STRING" id="1302690.BUE76_11085"/>
<dbReference type="Proteomes" id="UP000184368">
    <property type="component" value="Unassembled WGS sequence"/>
</dbReference>
<keyword evidence="3" id="KW-1185">Reference proteome</keyword>
<dbReference type="AlphaFoldDB" id="A0A1M5GD40"/>
<organism evidence="2 3">
    <name type="scientific">Cnuella takakiae</name>
    <dbReference type="NCBI Taxonomy" id="1302690"/>
    <lineage>
        <taxon>Bacteria</taxon>
        <taxon>Pseudomonadati</taxon>
        <taxon>Bacteroidota</taxon>
        <taxon>Chitinophagia</taxon>
        <taxon>Chitinophagales</taxon>
        <taxon>Chitinophagaceae</taxon>
        <taxon>Cnuella</taxon>
    </lineage>
</organism>
<dbReference type="OrthoDB" id="1652165at2"/>
<evidence type="ECO:0000313" key="3">
    <source>
        <dbReference type="Proteomes" id="UP000184368"/>
    </source>
</evidence>
<keyword evidence="1" id="KW-0732">Signal</keyword>
<name>A0A1M5GD40_9BACT</name>
<dbReference type="InterPro" id="IPR013783">
    <property type="entry name" value="Ig-like_fold"/>
</dbReference>
<dbReference type="RefSeq" id="WP_073046230.1">
    <property type="nucleotide sequence ID" value="NZ_FQUO01000016.1"/>
</dbReference>
<evidence type="ECO:0000256" key="1">
    <source>
        <dbReference type="SAM" id="SignalP"/>
    </source>
</evidence>
<reference evidence="2 3" key="1">
    <citation type="submission" date="2016-11" db="EMBL/GenBank/DDBJ databases">
        <authorList>
            <person name="Jaros S."/>
            <person name="Januszkiewicz K."/>
            <person name="Wedrychowicz H."/>
        </authorList>
    </citation>
    <scope>NUCLEOTIDE SEQUENCE [LARGE SCALE GENOMIC DNA]</scope>
    <source>
        <strain evidence="2 3">DSM 26897</strain>
    </source>
</reference>
<dbReference type="InterPro" id="IPR026341">
    <property type="entry name" value="T9SS_type_B"/>
</dbReference>
<accession>A0A1M5GD40</accession>
<proteinExistence type="predicted"/>
<dbReference type="Pfam" id="PF13585">
    <property type="entry name" value="CHU_C"/>
    <property type="match status" value="1"/>
</dbReference>
<feature type="signal peptide" evidence="1">
    <location>
        <begin position="1"/>
        <end position="21"/>
    </location>
</feature>
<gene>
    <name evidence="2" type="ORF">SAMN05444008_11624</name>
</gene>
<dbReference type="EMBL" id="FQUO01000016">
    <property type="protein sequence ID" value="SHG01606.1"/>
    <property type="molecule type" value="Genomic_DNA"/>
</dbReference>
<sequence length="636" mass="69075">MPFRLVLNLFLLCFSALAVQAQLCAGPFSDPSLVIDFGTTLNPYPTAGKLGAGYGRTTETCTPEGTAELRAQAFMCKPEWQVTPFDHTDGDENGNFLMVSPLPGTTEVYRDTISGLCPQTVFNFQLWVLNLMVAEACDGQAADPNLKIELFDATGAHLAVRNTGTIRKQSRAEWVAFAAQFRSPGSGTIILVVTSVDARVCGSDFGIDDIGFAPCKGGIKAGLEGNSLAVQVCQDQQQAYLMQASYNGFSNPQVQWQVSENGSAWVDVAGANTSSFRREPSEAGEYAYRMRLLENGNNACAFVSNPVQVQVFRKPFAQGTNYVYGCYGFPVNFQASGGTQYEWAGPAGFRSNLQAPSIPRLDFVNAGRYRVKVTNDQGCSDFDSTDLVVYPAPVATLNISDTLICAGDSLRLVAGGADRYLWLPAGGLSNDTIANPQASPDADTRYTVKVFTEPTCYDTASVQVRVVPKAFVDAGPDKFSLRNRMVTLEGRVSGAGVRYRWSPAGPLDNANTQRPKLKALQTTLFVLEAEGAFGCGVLRDTVKVEVIDRLFIPTAFTPNGDRLNDVWEIVAIDLYPNAEVQVFDRWGKRVYQSLAKAYKPWNGKDGVYPVPPGVYIYMLNLGDGSPLRKGSLTVLQ</sequence>
<feature type="chain" id="PRO_5012770497" evidence="1">
    <location>
        <begin position="22"/>
        <end position="636"/>
    </location>
</feature>
<evidence type="ECO:0000313" key="2">
    <source>
        <dbReference type="EMBL" id="SHG01606.1"/>
    </source>
</evidence>
<dbReference type="NCBIfam" id="TIGR04131">
    <property type="entry name" value="Bac_Flav_CTERM"/>
    <property type="match status" value="1"/>
</dbReference>